<evidence type="ECO:0000313" key="2">
    <source>
        <dbReference type="EMBL" id="THJ25118.1"/>
    </source>
</evidence>
<dbReference type="AlphaFoldDB" id="A0A4S5B1P8"/>
<gene>
    <name evidence="2" type="ORF">E7Y31_23495</name>
</gene>
<name>A0A4S5B1P8_9ACTN</name>
<feature type="non-terminal residue" evidence="2">
    <location>
        <position position="1"/>
    </location>
</feature>
<dbReference type="EMBL" id="SSXH01001116">
    <property type="protein sequence ID" value="THJ25118.1"/>
    <property type="molecule type" value="Genomic_DNA"/>
</dbReference>
<keyword evidence="3" id="KW-1185">Reference proteome</keyword>
<organism evidence="2 3">
    <name type="scientific">Candidatus Frankia alpina</name>
    <dbReference type="NCBI Taxonomy" id="2699483"/>
    <lineage>
        <taxon>Bacteria</taxon>
        <taxon>Bacillati</taxon>
        <taxon>Actinomycetota</taxon>
        <taxon>Actinomycetes</taxon>
        <taxon>Frankiales</taxon>
        <taxon>Frankiaceae</taxon>
        <taxon>Frankia</taxon>
    </lineage>
</organism>
<sequence>DAGNGSVMTDEYPPFRLDSGGAEPAPDQDPAPVT</sequence>
<evidence type="ECO:0000256" key="1">
    <source>
        <dbReference type="SAM" id="MobiDB-lite"/>
    </source>
</evidence>
<dbReference type="Proteomes" id="UP000305282">
    <property type="component" value="Unassembled WGS sequence"/>
</dbReference>
<accession>A0A4S5B1P8</accession>
<proteinExistence type="predicted"/>
<evidence type="ECO:0000313" key="3">
    <source>
        <dbReference type="Proteomes" id="UP000305282"/>
    </source>
</evidence>
<feature type="region of interest" description="Disordered" evidence="1">
    <location>
        <begin position="1"/>
        <end position="34"/>
    </location>
</feature>
<comment type="caution">
    <text evidence="2">The sequence shown here is derived from an EMBL/GenBank/DDBJ whole genome shotgun (WGS) entry which is preliminary data.</text>
</comment>
<protein>
    <submittedName>
        <fullName evidence="2">DUF4389 domain-containing protein</fullName>
    </submittedName>
</protein>
<reference evidence="2 3" key="1">
    <citation type="submission" date="2019-04" db="EMBL/GenBank/DDBJ databases">
        <title>Draft genome sequences for three unisolated Alnus-infective Frankia Sp+ strains, AgTrS, AiOr and AvVan, the first sequenced Frankia strains able to sporulate in-planta.</title>
        <authorList>
            <person name="Bethencourt L."/>
            <person name="Vautrin F."/>
            <person name="Taib N."/>
            <person name="Dubost A."/>
            <person name="Castro-Garcia L."/>
            <person name="Imbaud O."/>
            <person name="Abrouk D."/>
            <person name="Fournier P."/>
            <person name="Briolay J."/>
            <person name="Nguyen A."/>
            <person name="Normand P."/>
            <person name="Fernandez M.P."/>
            <person name="Brochier-Armanet C."/>
            <person name="Herrera-Belaroussi A."/>
        </authorList>
    </citation>
    <scope>NUCLEOTIDE SEQUENCE [LARGE SCALE GENOMIC DNA]</scope>
    <source>
        <strain evidence="2 3">AvVan</strain>
    </source>
</reference>